<evidence type="ECO:0000313" key="5">
    <source>
        <dbReference type="EMBL" id="KAJ6359778.1"/>
    </source>
</evidence>
<evidence type="ECO:0000259" key="4">
    <source>
        <dbReference type="Pfam" id="PF22666"/>
    </source>
</evidence>
<dbReference type="SUPFAM" id="SSF49303">
    <property type="entry name" value="beta-Galactosidase/glucuronidase domain"/>
    <property type="match status" value="1"/>
</dbReference>
<dbReference type="InterPro" id="IPR054593">
    <property type="entry name" value="Beta-mannosidase-like_N2"/>
</dbReference>
<dbReference type="InterPro" id="IPR036156">
    <property type="entry name" value="Beta-gal/glucu_dom_sf"/>
</dbReference>
<dbReference type="EMBL" id="JAPFFI010000015">
    <property type="protein sequence ID" value="KAJ6359778.1"/>
    <property type="molecule type" value="Genomic_DNA"/>
</dbReference>
<dbReference type="SUPFAM" id="SSF49785">
    <property type="entry name" value="Galactose-binding domain-like"/>
    <property type="match status" value="1"/>
</dbReference>
<keyword evidence="2" id="KW-0326">Glycosidase</keyword>
<dbReference type="Pfam" id="PF22666">
    <property type="entry name" value="Glyco_hydro_2_N2"/>
    <property type="match status" value="1"/>
</dbReference>
<proteinExistence type="predicted"/>
<dbReference type="InterPro" id="IPR013783">
    <property type="entry name" value="Ig-like_fold"/>
</dbReference>
<evidence type="ECO:0000256" key="2">
    <source>
        <dbReference type="ARBA" id="ARBA00023295"/>
    </source>
</evidence>
<sequence length="481" mass="54291">MGKTVLDSGWLAARSTEVHLSGTQLTTTHSPTGPNQPWMEAAVPGTVLGTLVKNKVVPDPFYGLENEAIIDIADSGREYYTFWFFTTFQCKLSANQHLDLNFRGINYSAELYLNGNKKILPKGMFRRHSLDVTDILHPDGQNFLAVLVYPPDHPGTIPPEGGQGGDHEIGKDVTTQYVEGWDWMTPIRDRNTGIWDEVSISITGPVKIIDPHLVSTFYDDYKRIYLHTATERNICLSPSGNRVQHAFPQLFFYKPNLWWPNGMGRQALYNVTITVDVKGHGESDSWSHMHGFRKIESYIDSATGGRLFKVNGQPIFIRGGNWILSDGLLRLSKKRYQTDIKFHADMNFNMIRCWGGGLAERPEFYHYCDIYGLLVWQEFWITGDVDGRETPSSFYEIIPSLALWVGGNEQVPPPDINNALKDELKLHPHFESLHNTGKSAQELPASLKDPTDYLDGTRIYIQGSMWDGFANGKGDFTDGPL</sequence>
<dbReference type="Proteomes" id="UP001141253">
    <property type="component" value="Chromosome 13"/>
</dbReference>
<protein>
    <submittedName>
        <fullName evidence="5">Uncharacterized protein</fullName>
    </submittedName>
</protein>
<dbReference type="Gene3D" id="2.60.120.260">
    <property type="entry name" value="Galactose-binding domain-like"/>
    <property type="match status" value="1"/>
</dbReference>
<dbReference type="PANTHER" id="PTHR43536">
    <property type="entry name" value="MANNOSYLGLYCOPROTEIN ENDO-BETA-MANNOSIDASE"/>
    <property type="match status" value="1"/>
</dbReference>
<name>A0ABQ9ASK6_9ROSI</name>
<feature type="domain" description="Beta-mannosidase-like galactose-binding" evidence="4">
    <location>
        <begin position="35"/>
        <end position="195"/>
    </location>
</feature>
<evidence type="ECO:0000259" key="3">
    <source>
        <dbReference type="Pfam" id="PF00703"/>
    </source>
</evidence>
<dbReference type="Gene3D" id="3.20.20.80">
    <property type="entry name" value="Glycosidases"/>
    <property type="match status" value="1"/>
</dbReference>
<dbReference type="InterPro" id="IPR008979">
    <property type="entry name" value="Galactose-bd-like_sf"/>
</dbReference>
<dbReference type="SUPFAM" id="SSF51445">
    <property type="entry name" value="(Trans)glycosidases"/>
    <property type="match status" value="1"/>
</dbReference>
<dbReference type="InterPro" id="IPR043534">
    <property type="entry name" value="EBDG/EBM"/>
</dbReference>
<keyword evidence="1" id="KW-0378">Hydrolase</keyword>
<evidence type="ECO:0000256" key="1">
    <source>
        <dbReference type="ARBA" id="ARBA00022801"/>
    </source>
</evidence>
<accession>A0ABQ9ASK6</accession>
<dbReference type="Pfam" id="PF00703">
    <property type="entry name" value="Glyco_hydro_2"/>
    <property type="match status" value="1"/>
</dbReference>
<reference evidence="5" key="1">
    <citation type="submission" date="2022-10" db="EMBL/GenBank/DDBJ databases">
        <authorList>
            <person name="Hyden B.L."/>
            <person name="Feng K."/>
            <person name="Yates T."/>
            <person name="Jawdy S."/>
            <person name="Smart L.B."/>
            <person name="Muchero W."/>
        </authorList>
    </citation>
    <scope>NUCLEOTIDE SEQUENCE</scope>
    <source>
        <tissue evidence="5">Shoot tip</tissue>
    </source>
</reference>
<dbReference type="PANTHER" id="PTHR43536:SF1">
    <property type="entry name" value="MANNOSYLGLYCOPROTEIN ENDO-BETA-MANNOSIDASE"/>
    <property type="match status" value="1"/>
</dbReference>
<dbReference type="InterPro" id="IPR017853">
    <property type="entry name" value="GH"/>
</dbReference>
<keyword evidence="6" id="KW-1185">Reference proteome</keyword>
<reference evidence="5" key="2">
    <citation type="journal article" date="2023" name="Int. J. Mol. Sci.">
        <title>De Novo Assembly and Annotation of 11 Diverse Shrub Willow (Salix) Genomes Reveals Novel Gene Organization in Sex-Linked Regions.</title>
        <authorList>
            <person name="Hyden B."/>
            <person name="Feng K."/>
            <person name="Yates T.B."/>
            <person name="Jawdy S."/>
            <person name="Cereghino C."/>
            <person name="Smart L.B."/>
            <person name="Muchero W."/>
        </authorList>
    </citation>
    <scope>NUCLEOTIDE SEQUENCE</scope>
    <source>
        <tissue evidence="5">Shoot tip</tissue>
    </source>
</reference>
<dbReference type="InterPro" id="IPR006102">
    <property type="entry name" value="Ig-like_GH2"/>
</dbReference>
<organism evidence="5 6">
    <name type="scientific">Salix suchowensis</name>
    <dbReference type="NCBI Taxonomy" id="1278906"/>
    <lineage>
        <taxon>Eukaryota</taxon>
        <taxon>Viridiplantae</taxon>
        <taxon>Streptophyta</taxon>
        <taxon>Embryophyta</taxon>
        <taxon>Tracheophyta</taxon>
        <taxon>Spermatophyta</taxon>
        <taxon>Magnoliopsida</taxon>
        <taxon>eudicotyledons</taxon>
        <taxon>Gunneridae</taxon>
        <taxon>Pentapetalae</taxon>
        <taxon>rosids</taxon>
        <taxon>fabids</taxon>
        <taxon>Malpighiales</taxon>
        <taxon>Salicaceae</taxon>
        <taxon>Saliceae</taxon>
        <taxon>Salix</taxon>
    </lineage>
</organism>
<dbReference type="Gene3D" id="2.60.40.10">
    <property type="entry name" value="Immunoglobulins"/>
    <property type="match status" value="1"/>
</dbReference>
<feature type="domain" description="Glycoside hydrolase family 2 immunoglobulin-like beta-sandwich" evidence="3">
    <location>
        <begin position="242"/>
        <end position="293"/>
    </location>
</feature>
<comment type="caution">
    <text evidence="5">The sequence shown here is derived from an EMBL/GenBank/DDBJ whole genome shotgun (WGS) entry which is preliminary data.</text>
</comment>
<evidence type="ECO:0000313" key="6">
    <source>
        <dbReference type="Proteomes" id="UP001141253"/>
    </source>
</evidence>
<gene>
    <name evidence="5" type="ORF">OIU77_003895</name>
</gene>